<feature type="signal peptide" evidence="1">
    <location>
        <begin position="1"/>
        <end position="23"/>
    </location>
</feature>
<dbReference type="RefSeq" id="WP_183770155.1">
    <property type="nucleotide sequence ID" value="NZ_JACIDK010000001.1"/>
</dbReference>
<feature type="chain" id="PRO_5032572529" description="Secreted protein" evidence="1">
    <location>
        <begin position="24"/>
        <end position="122"/>
    </location>
</feature>
<keyword evidence="3" id="KW-1185">Reference proteome</keyword>
<accession>A0A839ZYK6</accession>
<organism evidence="2 3">
    <name type="scientific">Phenylobacterium haematophilum</name>
    <dbReference type="NCBI Taxonomy" id="98513"/>
    <lineage>
        <taxon>Bacteria</taxon>
        <taxon>Pseudomonadati</taxon>
        <taxon>Pseudomonadota</taxon>
        <taxon>Alphaproteobacteria</taxon>
        <taxon>Caulobacterales</taxon>
        <taxon>Caulobacteraceae</taxon>
        <taxon>Phenylobacterium</taxon>
    </lineage>
</organism>
<keyword evidence="1" id="KW-0732">Signal</keyword>
<gene>
    <name evidence="2" type="ORF">GGQ61_000949</name>
</gene>
<dbReference type="Proteomes" id="UP000530564">
    <property type="component" value="Unassembled WGS sequence"/>
</dbReference>
<protein>
    <recommendedName>
        <fullName evidence="4">Secreted protein</fullName>
    </recommendedName>
</protein>
<evidence type="ECO:0000313" key="3">
    <source>
        <dbReference type="Proteomes" id="UP000530564"/>
    </source>
</evidence>
<dbReference type="EMBL" id="JACIDK010000001">
    <property type="protein sequence ID" value="MBB3890252.1"/>
    <property type="molecule type" value="Genomic_DNA"/>
</dbReference>
<proteinExistence type="predicted"/>
<evidence type="ECO:0000256" key="1">
    <source>
        <dbReference type="SAM" id="SignalP"/>
    </source>
</evidence>
<comment type="caution">
    <text evidence="2">The sequence shown here is derived from an EMBL/GenBank/DDBJ whole genome shotgun (WGS) entry which is preliminary data.</text>
</comment>
<name>A0A839ZYK6_9CAUL</name>
<reference evidence="2 3" key="1">
    <citation type="submission" date="2020-08" db="EMBL/GenBank/DDBJ databases">
        <title>Genomic Encyclopedia of Type Strains, Phase IV (KMG-IV): sequencing the most valuable type-strain genomes for metagenomic binning, comparative biology and taxonomic classification.</title>
        <authorList>
            <person name="Goeker M."/>
        </authorList>
    </citation>
    <scope>NUCLEOTIDE SEQUENCE [LARGE SCALE GENOMIC DNA]</scope>
    <source>
        <strain evidence="2 3">DSM 21793</strain>
    </source>
</reference>
<evidence type="ECO:0008006" key="4">
    <source>
        <dbReference type="Google" id="ProtNLM"/>
    </source>
</evidence>
<sequence length="122" mass="11875">MSSWKFGGLVILVALGVSSAVMAEDAPTAKAPAVADAPNAAPIGDSELGAISGGQGVVVEALSNQQLSASNSGSVQADQVATGNVDFSTGDYSGIGNFVVNTGNNNNLQGVISVNVATLGGP</sequence>
<evidence type="ECO:0000313" key="2">
    <source>
        <dbReference type="EMBL" id="MBB3890252.1"/>
    </source>
</evidence>
<dbReference type="AlphaFoldDB" id="A0A839ZYK6"/>